<evidence type="ECO:0000256" key="1">
    <source>
        <dbReference type="SAM" id="SignalP"/>
    </source>
</evidence>
<dbReference type="PROSITE" id="PS51257">
    <property type="entry name" value="PROKAR_LIPOPROTEIN"/>
    <property type="match status" value="1"/>
</dbReference>
<evidence type="ECO:0008006" key="4">
    <source>
        <dbReference type="Google" id="ProtNLM"/>
    </source>
</evidence>
<protein>
    <recommendedName>
        <fullName evidence="4">Lipoprotein</fullName>
    </recommendedName>
</protein>
<keyword evidence="3" id="KW-1185">Reference proteome</keyword>
<accession>H6L487</accession>
<dbReference type="KEGG" id="sgn:SGRA_2342"/>
<keyword evidence="1" id="KW-0732">Signal</keyword>
<feature type="chain" id="PRO_5003604827" description="Lipoprotein" evidence="1">
    <location>
        <begin position="23"/>
        <end position="79"/>
    </location>
</feature>
<evidence type="ECO:0000313" key="3">
    <source>
        <dbReference type="Proteomes" id="UP000007519"/>
    </source>
</evidence>
<dbReference type="Proteomes" id="UP000007519">
    <property type="component" value="Chromosome"/>
</dbReference>
<proteinExistence type="predicted"/>
<dbReference type="OrthoDB" id="9932539at2"/>
<name>H6L487_SAPGL</name>
<feature type="signal peptide" evidence="1">
    <location>
        <begin position="1"/>
        <end position="22"/>
    </location>
</feature>
<sequence length="79" mass="8205">MKKLIVGALSLGLMAFSVVSCGGGASSEADIAKKAEEKLKTEEATLMEEATKKCDELVAAKKDSIAQAMAEQADGEAEQ</sequence>
<dbReference type="STRING" id="984262.SGRA_2342"/>
<dbReference type="AlphaFoldDB" id="H6L487"/>
<dbReference type="HOGENOM" id="CLU_2604039_0_0_10"/>
<reference evidence="2 3" key="1">
    <citation type="journal article" date="2012" name="Stand. Genomic Sci.">
        <title>Complete genome sequencing and analysis of Saprospira grandis str. Lewin, a predatory marine bacterium.</title>
        <authorList>
            <person name="Saw J.H."/>
            <person name="Yuryev A."/>
            <person name="Kanbe M."/>
            <person name="Hou S."/>
            <person name="Young A.G."/>
            <person name="Aizawa S."/>
            <person name="Alam M."/>
        </authorList>
    </citation>
    <scope>NUCLEOTIDE SEQUENCE [LARGE SCALE GENOMIC DNA]</scope>
    <source>
        <strain evidence="2 3">Lewin</strain>
    </source>
</reference>
<organism evidence="2 3">
    <name type="scientific">Saprospira grandis (strain Lewin)</name>
    <dbReference type="NCBI Taxonomy" id="984262"/>
    <lineage>
        <taxon>Bacteria</taxon>
        <taxon>Pseudomonadati</taxon>
        <taxon>Bacteroidota</taxon>
        <taxon>Saprospiria</taxon>
        <taxon>Saprospirales</taxon>
        <taxon>Saprospiraceae</taxon>
        <taxon>Saprospira</taxon>
    </lineage>
</organism>
<gene>
    <name evidence="2" type="ordered locus">SGRA_2342</name>
</gene>
<dbReference type="RefSeq" id="WP_015692686.1">
    <property type="nucleotide sequence ID" value="NC_016940.1"/>
</dbReference>
<dbReference type="EMBL" id="CP002831">
    <property type="protein sequence ID" value="AFC25071.1"/>
    <property type="molecule type" value="Genomic_DNA"/>
</dbReference>
<evidence type="ECO:0000313" key="2">
    <source>
        <dbReference type="EMBL" id="AFC25071.1"/>
    </source>
</evidence>